<evidence type="ECO:0000256" key="1">
    <source>
        <dbReference type="ARBA" id="ARBA00006484"/>
    </source>
</evidence>
<dbReference type="PRINTS" id="PR00081">
    <property type="entry name" value="GDHRDH"/>
</dbReference>
<dbReference type="SUPFAM" id="SSF51735">
    <property type="entry name" value="NAD(P)-binding Rossmann-fold domains"/>
    <property type="match status" value="1"/>
</dbReference>
<name>G4QKG2_GLANF</name>
<dbReference type="InterPro" id="IPR002347">
    <property type="entry name" value="SDR_fam"/>
</dbReference>
<dbReference type="HOGENOM" id="CLU_010194_1_0_6"/>
<dbReference type="InterPro" id="IPR020904">
    <property type="entry name" value="Sc_DH/Rdtase_CS"/>
</dbReference>
<dbReference type="RefSeq" id="WP_014108902.1">
    <property type="nucleotide sequence ID" value="NC_016041.1"/>
</dbReference>
<evidence type="ECO:0000313" key="3">
    <source>
        <dbReference type="EMBL" id="AEP30028.1"/>
    </source>
</evidence>
<comment type="similarity">
    <text evidence="1">Belongs to the short-chain dehydrogenases/reductases (SDR) family.</text>
</comment>
<dbReference type="KEGG" id="gni:GNIT_1919"/>
<dbReference type="GO" id="GO:0016491">
    <property type="term" value="F:oxidoreductase activity"/>
    <property type="evidence" value="ECO:0007669"/>
    <property type="project" value="UniProtKB-KW"/>
</dbReference>
<dbReference type="eggNOG" id="COG1028">
    <property type="taxonomic scope" value="Bacteria"/>
</dbReference>
<dbReference type="PANTHER" id="PTHR24321:SF8">
    <property type="entry name" value="ESTRADIOL 17-BETA-DEHYDROGENASE 8-RELATED"/>
    <property type="match status" value="1"/>
</dbReference>
<dbReference type="PROSITE" id="PS00061">
    <property type="entry name" value="ADH_SHORT"/>
    <property type="match status" value="1"/>
</dbReference>
<keyword evidence="2" id="KW-0560">Oxidoreductase</keyword>
<dbReference type="OrthoDB" id="9787298at2"/>
<dbReference type="Proteomes" id="UP000009282">
    <property type="component" value="Chromosome"/>
</dbReference>
<dbReference type="NCBIfam" id="NF005559">
    <property type="entry name" value="PRK07231.1"/>
    <property type="match status" value="1"/>
</dbReference>
<dbReference type="CDD" id="cd05233">
    <property type="entry name" value="SDR_c"/>
    <property type="match status" value="1"/>
</dbReference>
<dbReference type="Pfam" id="PF13561">
    <property type="entry name" value="adh_short_C2"/>
    <property type="match status" value="1"/>
</dbReference>
<proteinExistence type="inferred from homology"/>
<dbReference type="STRING" id="1085623.GNIT_1919"/>
<protein>
    <submittedName>
        <fullName evidence="3">Short-chain dehydrogenase/reductase SDR</fullName>
    </submittedName>
</protein>
<accession>G4QKG2</accession>
<reference evidence="3 4" key="1">
    <citation type="journal article" date="2011" name="J. Bacteriol.">
        <title>Complete genome sequence of seawater bacterium Glaciecola nitratireducens FR1064T.</title>
        <authorList>
            <person name="Bian F."/>
            <person name="Qin Q.L."/>
            <person name="Xie B.B."/>
            <person name="Shu Y.L."/>
            <person name="Zhang X.Y."/>
            <person name="Yu Y."/>
            <person name="Chen B."/>
            <person name="Chen X.L."/>
            <person name="Zhou B.C."/>
            <person name="Zhang Y.Z."/>
        </authorList>
    </citation>
    <scope>NUCLEOTIDE SEQUENCE [LARGE SCALE GENOMIC DNA]</scope>
    <source>
        <strain evidence="4">JCM 12485 / KCTC 12276 / FR1064</strain>
    </source>
</reference>
<evidence type="ECO:0000256" key="2">
    <source>
        <dbReference type="ARBA" id="ARBA00023002"/>
    </source>
</evidence>
<organism evidence="3 4">
    <name type="scientific">Glaciecola nitratireducens (strain JCM 12485 / KCTC 12276 / FR1064)</name>
    <dbReference type="NCBI Taxonomy" id="1085623"/>
    <lineage>
        <taxon>Bacteria</taxon>
        <taxon>Pseudomonadati</taxon>
        <taxon>Pseudomonadota</taxon>
        <taxon>Gammaproteobacteria</taxon>
        <taxon>Alteromonadales</taxon>
        <taxon>Alteromonadaceae</taxon>
        <taxon>Brumicola</taxon>
    </lineage>
</organism>
<dbReference type="InterPro" id="IPR036291">
    <property type="entry name" value="NAD(P)-bd_dom_sf"/>
</dbReference>
<evidence type="ECO:0000313" key="4">
    <source>
        <dbReference type="Proteomes" id="UP000009282"/>
    </source>
</evidence>
<dbReference type="PRINTS" id="PR00080">
    <property type="entry name" value="SDRFAMILY"/>
</dbReference>
<gene>
    <name evidence="3" type="ordered locus">GNIT_1919</name>
</gene>
<dbReference type="EMBL" id="CP003060">
    <property type="protein sequence ID" value="AEP30028.1"/>
    <property type="molecule type" value="Genomic_DNA"/>
</dbReference>
<sequence>MNTAANVENKRILITGGASGIGAEVALLLASRGANVLIADLSENNGSKTLEQAKAQGNDIHFVKVDVASGDSVRALFATAMKSLGGLDVVINNAGIDHTPAPMHELSDDDFDRNIAVNLKGVWHCMRAAIACMAPNGGGHVINVASVAGLRSSPMISAYSASKHGVIGLTKSAAVEYARANIRFNAVCPSFVDTPMVQNTLAKLDERGQKAIIKANPMKRLGKPEEIAGAMAWLCSDESSFMTGQTMVLDGGMLA</sequence>
<dbReference type="PANTHER" id="PTHR24321">
    <property type="entry name" value="DEHYDROGENASES, SHORT CHAIN"/>
    <property type="match status" value="1"/>
</dbReference>
<dbReference type="FunFam" id="3.40.50.720:FF:000084">
    <property type="entry name" value="Short-chain dehydrogenase reductase"/>
    <property type="match status" value="1"/>
</dbReference>
<dbReference type="Gene3D" id="3.40.50.720">
    <property type="entry name" value="NAD(P)-binding Rossmann-like Domain"/>
    <property type="match status" value="1"/>
</dbReference>
<keyword evidence="4" id="KW-1185">Reference proteome</keyword>
<dbReference type="NCBIfam" id="NF009466">
    <property type="entry name" value="PRK12826.1-2"/>
    <property type="match status" value="1"/>
</dbReference>
<dbReference type="AlphaFoldDB" id="G4QKG2"/>